<name>A0AAV7E163_ARIFI</name>
<feature type="region of interest" description="Disordered" evidence="1">
    <location>
        <begin position="97"/>
        <end position="120"/>
    </location>
</feature>
<evidence type="ECO:0000313" key="4">
    <source>
        <dbReference type="EMBL" id="KAG9442131.1"/>
    </source>
</evidence>
<dbReference type="PANTHER" id="PTHR33698">
    <property type="entry name" value="NUCLEAR TRANSPORT FACTOR 2 (NTF2)-LIKE PROTEIN"/>
    <property type="match status" value="1"/>
</dbReference>
<feature type="compositionally biased region" description="Low complexity" evidence="1">
    <location>
        <begin position="99"/>
        <end position="113"/>
    </location>
</feature>
<feature type="domain" description="SnoaL-like" evidence="3">
    <location>
        <begin position="127"/>
        <end position="227"/>
    </location>
</feature>
<reference evidence="4 5" key="1">
    <citation type="submission" date="2021-07" db="EMBL/GenBank/DDBJ databases">
        <title>The Aristolochia fimbriata genome: insights into angiosperm evolution, floral development and chemical biosynthesis.</title>
        <authorList>
            <person name="Jiao Y."/>
        </authorList>
    </citation>
    <scope>NUCLEOTIDE SEQUENCE [LARGE SCALE GENOMIC DNA]</scope>
    <source>
        <strain evidence="4">IBCAS-2021</strain>
        <tissue evidence="4">Leaf</tissue>
    </source>
</reference>
<dbReference type="InterPro" id="IPR037401">
    <property type="entry name" value="SnoaL-like"/>
</dbReference>
<evidence type="ECO:0000256" key="1">
    <source>
        <dbReference type="SAM" id="MobiDB-lite"/>
    </source>
</evidence>
<dbReference type="InterPro" id="IPR032710">
    <property type="entry name" value="NTF2-like_dom_sf"/>
</dbReference>
<dbReference type="EMBL" id="JAINDJ010000007">
    <property type="protein sequence ID" value="KAG9442131.1"/>
    <property type="molecule type" value="Genomic_DNA"/>
</dbReference>
<proteinExistence type="predicted"/>
<dbReference type="Gene3D" id="3.10.450.50">
    <property type="match status" value="1"/>
</dbReference>
<accession>A0AAV7E163</accession>
<dbReference type="PANTHER" id="PTHR33698:SF1">
    <property type="entry name" value="NUCLEAR TRANSPORT FACTOR 2 (NTF2) FAMILY PROTEIN"/>
    <property type="match status" value="1"/>
</dbReference>
<dbReference type="CDD" id="cd00531">
    <property type="entry name" value="NTF2_like"/>
    <property type="match status" value="1"/>
</dbReference>
<feature type="transmembrane region" description="Helical" evidence="2">
    <location>
        <begin position="290"/>
        <end position="309"/>
    </location>
</feature>
<dbReference type="Pfam" id="PF12680">
    <property type="entry name" value="SnoaL_2"/>
    <property type="match status" value="1"/>
</dbReference>
<dbReference type="SUPFAM" id="SSF54427">
    <property type="entry name" value="NTF2-like"/>
    <property type="match status" value="1"/>
</dbReference>
<dbReference type="AlphaFoldDB" id="A0AAV7E163"/>
<gene>
    <name evidence="4" type="ORF">H6P81_017985</name>
</gene>
<keyword evidence="2" id="KW-1133">Transmembrane helix</keyword>
<evidence type="ECO:0000256" key="2">
    <source>
        <dbReference type="SAM" id="Phobius"/>
    </source>
</evidence>
<dbReference type="Proteomes" id="UP000825729">
    <property type="component" value="Unassembled WGS sequence"/>
</dbReference>
<keyword evidence="2" id="KW-0472">Membrane</keyword>
<organism evidence="4 5">
    <name type="scientific">Aristolochia fimbriata</name>
    <name type="common">White veined hardy Dutchman's pipe vine</name>
    <dbReference type="NCBI Taxonomy" id="158543"/>
    <lineage>
        <taxon>Eukaryota</taxon>
        <taxon>Viridiplantae</taxon>
        <taxon>Streptophyta</taxon>
        <taxon>Embryophyta</taxon>
        <taxon>Tracheophyta</taxon>
        <taxon>Spermatophyta</taxon>
        <taxon>Magnoliopsida</taxon>
        <taxon>Magnoliidae</taxon>
        <taxon>Piperales</taxon>
        <taxon>Aristolochiaceae</taxon>
        <taxon>Aristolochia</taxon>
    </lineage>
</organism>
<protein>
    <recommendedName>
        <fullName evidence="3">SnoaL-like domain-containing protein</fullName>
    </recommendedName>
</protein>
<keyword evidence="5" id="KW-1185">Reference proteome</keyword>
<evidence type="ECO:0000313" key="5">
    <source>
        <dbReference type="Proteomes" id="UP000825729"/>
    </source>
</evidence>
<comment type="caution">
    <text evidence="4">The sequence shown here is derived from an EMBL/GenBank/DDBJ whole genome shotgun (WGS) entry which is preliminary data.</text>
</comment>
<evidence type="ECO:0000259" key="3">
    <source>
        <dbReference type="Pfam" id="PF12680"/>
    </source>
</evidence>
<sequence length="330" mass="37523">MSTSAPLLPPYDPSATSPLSTFLIINTKPPHYGISSAAMASPISPHLKKLHINYFSLRQQHQHHRIMGMGTTKYRTSRISFPAARTMKKLNGDRRDQYGAAAAPSGSGSNSSSTDSDEQDPPSIILIEQFYESINDGDAKKLGELISDDCYYEDEAFLDPFKGKKQVMEYLTQLSKSMGKNVKFIIDRTFHGLHHTVGVLWHLDWRKTEIPFTRGCGFFDCGNHGGKLVIEKAYILVESPLKPGMSAVSLLKTVSTTFDRFPVVAEKFLQFQHELIAWVVIIFNKFVKPFVLPLLLPVLIYYFNIWKLLWKHSRKLIGYVLRKIFFPFPF</sequence>
<keyword evidence="2" id="KW-0812">Transmembrane</keyword>